<organism evidence="1 2">
    <name type="scientific">Acaulospora colombiana</name>
    <dbReference type="NCBI Taxonomy" id="27376"/>
    <lineage>
        <taxon>Eukaryota</taxon>
        <taxon>Fungi</taxon>
        <taxon>Fungi incertae sedis</taxon>
        <taxon>Mucoromycota</taxon>
        <taxon>Glomeromycotina</taxon>
        <taxon>Glomeromycetes</taxon>
        <taxon>Diversisporales</taxon>
        <taxon>Acaulosporaceae</taxon>
        <taxon>Acaulospora</taxon>
    </lineage>
</organism>
<comment type="caution">
    <text evidence="1">The sequence shown here is derived from an EMBL/GenBank/DDBJ whole genome shotgun (WGS) entry which is preliminary data.</text>
</comment>
<reference evidence="1" key="1">
    <citation type="submission" date="2021-06" db="EMBL/GenBank/DDBJ databases">
        <authorList>
            <person name="Kallberg Y."/>
            <person name="Tangrot J."/>
            <person name="Rosling A."/>
        </authorList>
    </citation>
    <scope>NUCLEOTIDE SEQUENCE</scope>
    <source>
        <strain evidence="1">CL356</strain>
    </source>
</reference>
<protein>
    <submittedName>
        <fullName evidence="1">16448_t:CDS:1</fullName>
    </submittedName>
</protein>
<gene>
    <name evidence="1" type="ORF">ACOLOM_LOCUS8911</name>
</gene>
<sequence>MDSKEEVESRGGAATGTELCCCLSPPDSFIPSHVSLQTRNLFYTSQYRGELDRPESSNPSNEMNATFGGRFRFQGPSPQKLPGTPQKLDEIIYVEVAPYPALNLYYAELSKEPLAFTNDLMMGSVHTTPYMRQLETRDVFLFVMLDDEKIGRAERFPVAAIVESSADKR</sequence>
<feature type="non-terminal residue" evidence="1">
    <location>
        <position position="169"/>
    </location>
</feature>
<name>A0ACA9NSK9_9GLOM</name>
<dbReference type="EMBL" id="CAJVPT010024344">
    <property type="protein sequence ID" value="CAG8670001.1"/>
    <property type="molecule type" value="Genomic_DNA"/>
</dbReference>
<dbReference type="Proteomes" id="UP000789525">
    <property type="component" value="Unassembled WGS sequence"/>
</dbReference>
<evidence type="ECO:0000313" key="1">
    <source>
        <dbReference type="EMBL" id="CAG8670001.1"/>
    </source>
</evidence>
<evidence type="ECO:0000313" key="2">
    <source>
        <dbReference type="Proteomes" id="UP000789525"/>
    </source>
</evidence>
<keyword evidence="2" id="KW-1185">Reference proteome</keyword>
<accession>A0ACA9NSK9</accession>
<proteinExistence type="predicted"/>